<name>A0A7W5H4Y0_9BACT</name>
<proteinExistence type="predicted"/>
<protein>
    <submittedName>
        <fullName evidence="2">Uncharacterized protein</fullName>
    </submittedName>
</protein>
<dbReference type="EMBL" id="JACHXU010000003">
    <property type="protein sequence ID" value="MBB3205390.1"/>
    <property type="molecule type" value="Genomic_DNA"/>
</dbReference>
<comment type="caution">
    <text evidence="2">The sequence shown here is derived from an EMBL/GenBank/DDBJ whole genome shotgun (WGS) entry which is preliminary data.</text>
</comment>
<keyword evidence="3" id="KW-1185">Reference proteome</keyword>
<evidence type="ECO:0000256" key="1">
    <source>
        <dbReference type="SAM" id="MobiDB-lite"/>
    </source>
</evidence>
<feature type="region of interest" description="Disordered" evidence="1">
    <location>
        <begin position="91"/>
        <end position="110"/>
    </location>
</feature>
<feature type="region of interest" description="Disordered" evidence="1">
    <location>
        <begin position="19"/>
        <end position="58"/>
    </location>
</feature>
<dbReference type="AlphaFoldDB" id="A0A7W5H4Y0"/>
<dbReference type="Proteomes" id="UP000536179">
    <property type="component" value="Unassembled WGS sequence"/>
</dbReference>
<sequence>MPNDLEEFLRRAAEIRQQKSLEQRVEAQRAAEQENRSRPRQYTNALSERQVDAAQLDYDDDDETILGIEILEEESRGFDSNRVQPADISHSVGLSHGHAKPAKRQTSTASELKAMLARPDGVRQAFLIREILNRPRF</sequence>
<evidence type="ECO:0000313" key="2">
    <source>
        <dbReference type="EMBL" id="MBB3205390.1"/>
    </source>
</evidence>
<reference evidence="2 3" key="1">
    <citation type="submission" date="2020-08" db="EMBL/GenBank/DDBJ databases">
        <title>Genomic Encyclopedia of Type Strains, Phase III (KMG-III): the genomes of soil and plant-associated and newly described type strains.</title>
        <authorList>
            <person name="Whitman W."/>
        </authorList>
    </citation>
    <scope>NUCLEOTIDE SEQUENCE [LARGE SCALE GENOMIC DNA]</scope>
    <source>
        <strain evidence="2 3">CECT 8075</strain>
    </source>
</reference>
<dbReference type="RefSeq" id="WP_184302851.1">
    <property type="nucleotide sequence ID" value="NZ_JACHXU010000003.1"/>
</dbReference>
<accession>A0A7W5H4Y0</accession>
<organism evidence="2 3">
    <name type="scientific">Aporhodopirellula rubra</name>
    <dbReference type="NCBI Taxonomy" id="980271"/>
    <lineage>
        <taxon>Bacteria</taxon>
        <taxon>Pseudomonadati</taxon>
        <taxon>Planctomycetota</taxon>
        <taxon>Planctomycetia</taxon>
        <taxon>Pirellulales</taxon>
        <taxon>Pirellulaceae</taxon>
        <taxon>Aporhodopirellula</taxon>
    </lineage>
</organism>
<feature type="compositionally biased region" description="Basic and acidic residues" evidence="1">
    <location>
        <begin position="19"/>
        <end position="37"/>
    </location>
</feature>
<gene>
    <name evidence="2" type="ORF">FHS27_001190</name>
</gene>
<evidence type="ECO:0000313" key="3">
    <source>
        <dbReference type="Proteomes" id="UP000536179"/>
    </source>
</evidence>